<feature type="chain" id="PRO_5046360922" evidence="2">
    <location>
        <begin position="32"/>
        <end position="356"/>
    </location>
</feature>
<sequence length="356" mass="37233">MTAPGRPAPLGRRGFLLGGAALLTAAGCAQAPPAPRGTGPRFDLSAGAVKRLREKPLWYGTLAQSFAFDRVNGHLYVTQAVEAGVRLPGDAQPVATAEGHHGDLCVNKLDLAGNRLAFMRLKGFGHGVGLGVEPVGGDVFVWTEADVNPASGYGRALARTRFTPGAVLSAADTGTVTVHRPVPGSTSNQPAIDPTTGRLAVRHRRAGQAHYRVFDLADAGLGAFDRPLADIAETDLGDGDEDVFQGFAVMGDFLYRLLGTAYTPDAEDDPDAGGNPKDSHGNASVSTVDLRSGRVLDRVRTEAAWTLDWREPEGIAVDPQGPALCLGFGGGQGRPWTFTAYEKRALVGVSASSAGR</sequence>
<dbReference type="InterPro" id="IPR006311">
    <property type="entry name" value="TAT_signal"/>
</dbReference>
<evidence type="ECO:0000256" key="1">
    <source>
        <dbReference type="SAM" id="MobiDB-lite"/>
    </source>
</evidence>
<dbReference type="Pfam" id="PF21311">
    <property type="entry name" value="Phage_RBD_prop"/>
    <property type="match status" value="1"/>
</dbReference>
<evidence type="ECO:0000256" key="2">
    <source>
        <dbReference type="SAM" id="SignalP"/>
    </source>
</evidence>
<dbReference type="RefSeq" id="WP_345707673.1">
    <property type="nucleotide sequence ID" value="NZ_BAABKV010000001.1"/>
</dbReference>
<feature type="domain" description="P68 RBP/TagC-like beta-propeller" evidence="3">
    <location>
        <begin position="63"/>
        <end position="261"/>
    </location>
</feature>
<feature type="region of interest" description="Disordered" evidence="1">
    <location>
        <begin position="266"/>
        <end position="286"/>
    </location>
</feature>
<dbReference type="InterPro" id="IPR048799">
    <property type="entry name" value="P68_RBP_TagC-like_beta-prop"/>
</dbReference>
<evidence type="ECO:0000313" key="5">
    <source>
        <dbReference type="Proteomes" id="UP001596435"/>
    </source>
</evidence>
<feature type="signal peptide" evidence="2">
    <location>
        <begin position="1"/>
        <end position="31"/>
    </location>
</feature>
<name>A0ABW2FQA6_9ACTN</name>
<organism evidence="4 5">
    <name type="scientific">Kitasatospora paranensis</name>
    <dbReference type="NCBI Taxonomy" id="258053"/>
    <lineage>
        <taxon>Bacteria</taxon>
        <taxon>Bacillati</taxon>
        <taxon>Actinomycetota</taxon>
        <taxon>Actinomycetes</taxon>
        <taxon>Kitasatosporales</taxon>
        <taxon>Streptomycetaceae</taxon>
        <taxon>Kitasatospora</taxon>
    </lineage>
</organism>
<reference evidence="5" key="1">
    <citation type="journal article" date="2019" name="Int. J. Syst. Evol. Microbiol.">
        <title>The Global Catalogue of Microorganisms (GCM) 10K type strain sequencing project: providing services to taxonomists for standard genome sequencing and annotation.</title>
        <authorList>
            <consortium name="The Broad Institute Genomics Platform"/>
            <consortium name="The Broad Institute Genome Sequencing Center for Infectious Disease"/>
            <person name="Wu L."/>
            <person name="Ma J."/>
        </authorList>
    </citation>
    <scope>NUCLEOTIDE SEQUENCE [LARGE SCALE GENOMIC DNA]</scope>
    <source>
        <strain evidence="5">CGMCC 1.12859</strain>
    </source>
</reference>
<keyword evidence="2" id="KW-0732">Signal</keyword>
<dbReference type="SUPFAM" id="SSF63825">
    <property type="entry name" value="YWTD domain"/>
    <property type="match status" value="1"/>
</dbReference>
<comment type="caution">
    <text evidence="4">The sequence shown here is derived from an EMBL/GenBank/DDBJ whole genome shotgun (WGS) entry which is preliminary data.</text>
</comment>
<keyword evidence="5" id="KW-1185">Reference proteome</keyword>
<evidence type="ECO:0000259" key="3">
    <source>
        <dbReference type="Pfam" id="PF21311"/>
    </source>
</evidence>
<protein>
    <submittedName>
        <fullName evidence="4">Teichoic acid biosynthesis protein C</fullName>
    </submittedName>
</protein>
<accession>A0ABW2FQA6</accession>
<proteinExistence type="predicted"/>
<dbReference type="PROSITE" id="PS51257">
    <property type="entry name" value="PROKAR_LIPOPROTEIN"/>
    <property type="match status" value="1"/>
</dbReference>
<dbReference type="EMBL" id="JBHTAJ010000011">
    <property type="protein sequence ID" value="MFC7179450.1"/>
    <property type="molecule type" value="Genomic_DNA"/>
</dbReference>
<dbReference type="PROSITE" id="PS51318">
    <property type="entry name" value="TAT"/>
    <property type="match status" value="1"/>
</dbReference>
<gene>
    <name evidence="4" type="ORF">ACFQMG_07720</name>
</gene>
<evidence type="ECO:0000313" key="4">
    <source>
        <dbReference type="EMBL" id="MFC7179450.1"/>
    </source>
</evidence>
<dbReference type="Proteomes" id="UP001596435">
    <property type="component" value="Unassembled WGS sequence"/>
</dbReference>